<name>A0A2R6WT90_MARPO</name>
<dbReference type="Proteomes" id="UP000244005">
    <property type="component" value="Unassembled WGS sequence"/>
</dbReference>
<organism evidence="1 2">
    <name type="scientific">Marchantia polymorpha</name>
    <name type="common">Common liverwort</name>
    <name type="synonym">Marchantia aquatica</name>
    <dbReference type="NCBI Taxonomy" id="3197"/>
    <lineage>
        <taxon>Eukaryota</taxon>
        <taxon>Viridiplantae</taxon>
        <taxon>Streptophyta</taxon>
        <taxon>Embryophyta</taxon>
        <taxon>Marchantiophyta</taxon>
        <taxon>Marchantiopsida</taxon>
        <taxon>Marchantiidae</taxon>
        <taxon>Marchantiales</taxon>
        <taxon>Marchantiaceae</taxon>
        <taxon>Marchantia</taxon>
    </lineage>
</organism>
<dbReference type="Gramene" id="Mp6g13270.1">
    <property type="protein sequence ID" value="Mp6g13270.1.cds"/>
    <property type="gene ID" value="Mp6g13270"/>
</dbReference>
<proteinExistence type="predicted"/>
<keyword evidence="2" id="KW-1185">Reference proteome</keyword>
<dbReference type="EMBL" id="KZ772731">
    <property type="protein sequence ID" value="PTQ37070.1"/>
    <property type="molecule type" value="Genomic_DNA"/>
</dbReference>
<reference evidence="2" key="1">
    <citation type="journal article" date="2017" name="Cell">
        <title>Insights into land plant evolution garnered from the Marchantia polymorpha genome.</title>
        <authorList>
            <person name="Bowman J.L."/>
            <person name="Kohchi T."/>
            <person name="Yamato K.T."/>
            <person name="Jenkins J."/>
            <person name="Shu S."/>
            <person name="Ishizaki K."/>
            <person name="Yamaoka S."/>
            <person name="Nishihama R."/>
            <person name="Nakamura Y."/>
            <person name="Berger F."/>
            <person name="Adam C."/>
            <person name="Aki S.S."/>
            <person name="Althoff F."/>
            <person name="Araki T."/>
            <person name="Arteaga-Vazquez M.A."/>
            <person name="Balasubrmanian S."/>
            <person name="Barry K."/>
            <person name="Bauer D."/>
            <person name="Boehm C.R."/>
            <person name="Briginshaw L."/>
            <person name="Caballero-Perez J."/>
            <person name="Catarino B."/>
            <person name="Chen F."/>
            <person name="Chiyoda S."/>
            <person name="Chovatia M."/>
            <person name="Davies K.M."/>
            <person name="Delmans M."/>
            <person name="Demura T."/>
            <person name="Dierschke T."/>
            <person name="Dolan L."/>
            <person name="Dorantes-Acosta A.E."/>
            <person name="Eklund D.M."/>
            <person name="Florent S.N."/>
            <person name="Flores-Sandoval E."/>
            <person name="Fujiyama A."/>
            <person name="Fukuzawa H."/>
            <person name="Galik B."/>
            <person name="Grimanelli D."/>
            <person name="Grimwood J."/>
            <person name="Grossniklaus U."/>
            <person name="Hamada T."/>
            <person name="Haseloff J."/>
            <person name="Hetherington A.J."/>
            <person name="Higo A."/>
            <person name="Hirakawa Y."/>
            <person name="Hundley H.N."/>
            <person name="Ikeda Y."/>
            <person name="Inoue K."/>
            <person name="Inoue S.I."/>
            <person name="Ishida S."/>
            <person name="Jia Q."/>
            <person name="Kakita M."/>
            <person name="Kanazawa T."/>
            <person name="Kawai Y."/>
            <person name="Kawashima T."/>
            <person name="Kennedy M."/>
            <person name="Kinose K."/>
            <person name="Kinoshita T."/>
            <person name="Kohara Y."/>
            <person name="Koide E."/>
            <person name="Komatsu K."/>
            <person name="Kopischke S."/>
            <person name="Kubo M."/>
            <person name="Kyozuka J."/>
            <person name="Lagercrantz U."/>
            <person name="Lin S.S."/>
            <person name="Lindquist E."/>
            <person name="Lipzen A.M."/>
            <person name="Lu C.W."/>
            <person name="De Luna E."/>
            <person name="Martienssen R.A."/>
            <person name="Minamino N."/>
            <person name="Mizutani M."/>
            <person name="Mizutani M."/>
            <person name="Mochizuki N."/>
            <person name="Monte I."/>
            <person name="Mosher R."/>
            <person name="Nagasaki H."/>
            <person name="Nakagami H."/>
            <person name="Naramoto S."/>
            <person name="Nishitani K."/>
            <person name="Ohtani M."/>
            <person name="Okamoto T."/>
            <person name="Okumura M."/>
            <person name="Phillips J."/>
            <person name="Pollak B."/>
            <person name="Reinders A."/>
            <person name="Rovekamp M."/>
            <person name="Sano R."/>
            <person name="Sawa S."/>
            <person name="Schmid M.W."/>
            <person name="Shirakawa M."/>
            <person name="Solano R."/>
            <person name="Spunde A."/>
            <person name="Suetsugu N."/>
            <person name="Sugano S."/>
            <person name="Sugiyama A."/>
            <person name="Sun R."/>
            <person name="Suzuki Y."/>
            <person name="Takenaka M."/>
            <person name="Takezawa D."/>
            <person name="Tomogane H."/>
            <person name="Tsuzuki M."/>
            <person name="Ueda T."/>
            <person name="Umeda M."/>
            <person name="Ward J.M."/>
            <person name="Watanabe Y."/>
            <person name="Yazaki K."/>
            <person name="Yokoyama R."/>
            <person name="Yoshitake Y."/>
            <person name="Yotsui I."/>
            <person name="Zachgo S."/>
            <person name="Schmutz J."/>
        </authorList>
    </citation>
    <scope>NUCLEOTIDE SEQUENCE [LARGE SCALE GENOMIC DNA]</scope>
    <source>
        <strain evidence="2">Tak-1</strain>
    </source>
</reference>
<dbReference type="AlphaFoldDB" id="A0A2R6WT90"/>
<evidence type="ECO:0000313" key="1">
    <source>
        <dbReference type="EMBL" id="PTQ37070.1"/>
    </source>
</evidence>
<protein>
    <submittedName>
        <fullName evidence="1">Uncharacterized protein</fullName>
    </submittedName>
</protein>
<gene>
    <name evidence="1" type="ORF">MARPO_0059s0022</name>
</gene>
<accession>A0A2R6WT90</accession>
<evidence type="ECO:0000313" key="2">
    <source>
        <dbReference type="Proteomes" id="UP000244005"/>
    </source>
</evidence>
<sequence>MLHLSGQDMAGSEAWLGTWVLDVPRLQMTRNMIIVQLHDLEVAYIASPSDITTEVCFGAQKFPSCCWP</sequence>